<protein>
    <recommendedName>
        <fullName evidence="3">N-acetylglucosamine-induced protein 1</fullName>
    </recommendedName>
</protein>
<dbReference type="FunCoup" id="K0KPX7">
    <property type="interactions" value="2"/>
</dbReference>
<proteinExistence type="predicted"/>
<dbReference type="EMBL" id="CAIF01000179">
    <property type="protein sequence ID" value="CCH45081.1"/>
    <property type="molecule type" value="Genomic_DNA"/>
</dbReference>
<dbReference type="eggNOG" id="ENOG502S263">
    <property type="taxonomic scope" value="Eukaryota"/>
</dbReference>
<dbReference type="AlphaFoldDB" id="K0KPX7"/>
<dbReference type="GO" id="GO:0006044">
    <property type="term" value="P:N-acetylglucosamine metabolic process"/>
    <property type="evidence" value="ECO:0007669"/>
    <property type="project" value="TreeGrafter"/>
</dbReference>
<gene>
    <name evidence="1" type="ORF">BN7_4659</name>
</gene>
<dbReference type="STRING" id="1206466.K0KPX7"/>
<dbReference type="HOGENOM" id="CLU_075862_2_0_1"/>
<accession>K0KPX7</accession>
<dbReference type="GO" id="GO:0005737">
    <property type="term" value="C:cytoplasm"/>
    <property type="evidence" value="ECO:0007669"/>
    <property type="project" value="TreeGrafter"/>
</dbReference>
<evidence type="ECO:0008006" key="3">
    <source>
        <dbReference type="Google" id="ProtNLM"/>
    </source>
</evidence>
<reference evidence="1 2" key="1">
    <citation type="journal article" date="2012" name="Eukaryot. Cell">
        <title>Draft genome sequence of Wickerhamomyces ciferrii NRRL Y-1031 F-60-10.</title>
        <authorList>
            <person name="Schneider J."/>
            <person name="Andrea H."/>
            <person name="Blom J."/>
            <person name="Jaenicke S."/>
            <person name="Ruckert C."/>
            <person name="Schorsch C."/>
            <person name="Szczepanowski R."/>
            <person name="Farwick M."/>
            <person name="Goesmann A."/>
            <person name="Puhler A."/>
            <person name="Schaffer S."/>
            <person name="Tauch A."/>
            <person name="Kohler T."/>
            <person name="Brinkrolf K."/>
        </authorList>
    </citation>
    <scope>NUCLEOTIDE SEQUENCE [LARGE SCALE GENOMIC DNA]</scope>
    <source>
        <strain evidence="2">ATCC 14091 / BCRC 22168 / CBS 111 / JCM 3599 / NBRC 0793 / NRRL Y-1031 F-60-10</strain>
    </source>
</reference>
<comment type="caution">
    <text evidence="1">The sequence shown here is derived from an EMBL/GenBank/DDBJ whole genome shotgun (WGS) entry which is preliminary data.</text>
</comment>
<dbReference type="Proteomes" id="UP000009328">
    <property type="component" value="Unassembled WGS sequence"/>
</dbReference>
<dbReference type="PANTHER" id="PTHR35020">
    <property type="entry name" value="N-ACETYLGLUCOSAMINE-INDUCED PROTEIN 1"/>
    <property type="match status" value="1"/>
</dbReference>
<keyword evidence="2" id="KW-1185">Reference proteome</keyword>
<dbReference type="PANTHER" id="PTHR35020:SF2">
    <property type="entry name" value="N-ACETYLGLUCOSAMINE-INDUCED PROTEIN 1"/>
    <property type="match status" value="1"/>
</dbReference>
<dbReference type="Pfam" id="PF12239">
    <property type="entry name" value="DUF3605"/>
    <property type="match status" value="1"/>
</dbReference>
<organism evidence="1 2">
    <name type="scientific">Wickerhamomyces ciferrii (strain ATCC 14091 / BCRC 22168 / CBS 111 / JCM 3599 / NBRC 0793 / NRRL Y-1031 F-60-10)</name>
    <name type="common">Yeast</name>
    <name type="synonym">Pichia ciferrii</name>
    <dbReference type="NCBI Taxonomy" id="1206466"/>
    <lineage>
        <taxon>Eukaryota</taxon>
        <taxon>Fungi</taxon>
        <taxon>Dikarya</taxon>
        <taxon>Ascomycota</taxon>
        <taxon>Saccharomycotina</taxon>
        <taxon>Saccharomycetes</taxon>
        <taxon>Phaffomycetales</taxon>
        <taxon>Wickerhamomycetaceae</taxon>
        <taxon>Wickerhamomyces</taxon>
    </lineage>
</organism>
<dbReference type="InParanoid" id="K0KPX7"/>
<evidence type="ECO:0000313" key="2">
    <source>
        <dbReference type="Proteomes" id="UP000009328"/>
    </source>
</evidence>
<sequence>MTQSDQVIIDSNDPPLNWKDVKEIIETNRLELLKRSKSCMQQYRDFKDDLSRRGISRTAILLGDDLHWAKVDSNYQILETYLKPSSPKLLNSADDICIILNRFPYHFTPDIVHLIVWTKVHIENDADSDKGDISKYTRDLIDLYIDKTFVQNLGLSRDNIVWFRNWSALQSIKDLSHIHVLTKGLDEAQLRQILGTPGCPLNEEDYKKLIN</sequence>
<name>K0KPX7_WICCF</name>
<evidence type="ECO:0000313" key="1">
    <source>
        <dbReference type="EMBL" id="CCH45081.1"/>
    </source>
</evidence>
<dbReference type="InterPro" id="IPR022036">
    <property type="entry name" value="DUF3605"/>
</dbReference>